<feature type="transmembrane region" description="Helical" evidence="10">
    <location>
        <begin position="105"/>
        <end position="126"/>
    </location>
</feature>
<comment type="function">
    <text evidence="10">Vacuolar effluxer which mediate the efflux of amino acids resulting from autophagic degradation. The release of autophagic amino acids allows the maintenance of protein synthesis and viability during nitrogen starvation.</text>
</comment>
<dbReference type="PANTHER" id="PTHR23519">
    <property type="entry name" value="AUTOPHAGY-RELATED PROTEIN 22"/>
    <property type="match status" value="1"/>
</dbReference>
<keyword evidence="12" id="KW-1185">Reference proteome</keyword>
<feature type="transmembrane region" description="Helical" evidence="10">
    <location>
        <begin position="375"/>
        <end position="397"/>
    </location>
</feature>
<keyword evidence="4 10" id="KW-0926">Vacuole</keyword>
<comment type="caution">
    <text evidence="11">The sequence shown here is derived from an EMBL/GenBank/DDBJ whole genome shotgun (WGS) entry which is preliminary data.</text>
</comment>
<dbReference type="Gene3D" id="1.20.1250.20">
    <property type="entry name" value="MFS general substrate transporter like domains"/>
    <property type="match status" value="1"/>
</dbReference>
<evidence type="ECO:0000256" key="3">
    <source>
        <dbReference type="ARBA" id="ARBA00022448"/>
    </source>
</evidence>
<keyword evidence="3 10" id="KW-0813">Transport</keyword>
<name>A0AAN7WJV7_9SACH</name>
<evidence type="ECO:0000256" key="6">
    <source>
        <dbReference type="ARBA" id="ARBA00022970"/>
    </source>
</evidence>
<evidence type="ECO:0000313" key="12">
    <source>
        <dbReference type="Proteomes" id="UP001306508"/>
    </source>
</evidence>
<dbReference type="GO" id="GO:0032974">
    <property type="term" value="P:amino acid transmembrane export from vacuole"/>
    <property type="evidence" value="ECO:0007669"/>
    <property type="project" value="InterPro"/>
</dbReference>
<feature type="transmembrane region" description="Helical" evidence="10">
    <location>
        <begin position="441"/>
        <end position="462"/>
    </location>
</feature>
<keyword evidence="8 10" id="KW-0072">Autophagy</keyword>
<keyword evidence="6 10" id="KW-0029">Amino-acid transport</keyword>
<evidence type="ECO:0000256" key="7">
    <source>
        <dbReference type="ARBA" id="ARBA00022989"/>
    </source>
</evidence>
<keyword evidence="5 10" id="KW-0812">Transmembrane</keyword>
<dbReference type="GO" id="GO:0006914">
    <property type="term" value="P:autophagy"/>
    <property type="evidence" value="ECO:0007669"/>
    <property type="project" value="UniProtKB-KW"/>
</dbReference>
<comment type="subcellular location">
    <subcellularLocation>
        <location evidence="1 10">Vacuole membrane</location>
        <topology evidence="1 10">Multi-pass membrane protein</topology>
    </subcellularLocation>
</comment>
<dbReference type="Proteomes" id="UP001306508">
    <property type="component" value="Unassembled WGS sequence"/>
</dbReference>
<dbReference type="InterPro" id="IPR044738">
    <property type="entry name" value="Atg22"/>
</dbReference>
<feature type="transmembrane region" description="Helical" evidence="10">
    <location>
        <begin position="224"/>
        <end position="243"/>
    </location>
</feature>
<protein>
    <recommendedName>
        <fullName evidence="10">Autophagy-related protein</fullName>
    </recommendedName>
</protein>
<evidence type="ECO:0000256" key="5">
    <source>
        <dbReference type="ARBA" id="ARBA00022692"/>
    </source>
</evidence>
<dbReference type="InterPro" id="IPR050495">
    <property type="entry name" value="ATG22/LtaA_families"/>
</dbReference>
<gene>
    <name evidence="11" type="ORF">RI543_003526</name>
</gene>
<keyword evidence="9 10" id="KW-0472">Membrane</keyword>
<dbReference type="PANTHER" id="PTHR23519:SF1">
    <property type="entry name" value="AUTOPHAGY-RELATED PROTEIN 22"/>
    <property type="match status" value="1"/>
</dbReference>
<dbReference type="SUPFAM" id="SSF103473">
    <property type="entry name" value="MFS general substrate transporter"/>
    <property type="match status" value="1"/>
</dbReference>
<feature type="transmembrane region" description="Helical" evidence="10">
    <location>
        <begin position="249"/>
        <end position="271"/>
    </location>
</feature>
<evidence type="ECO:0000256" key="8">
    <source>
        <dbReference type="ARBA" id="ARBA00023006"/>
    </source>
</evidence>
<dbReference type="CDD" id="cd17483">
    <property type="entry name" value="MFS_Atg22_like"/>
    <property type="match status" value="1"/>
</dbReference>
<keyword evidence="7 10" id="KW-1133">Transmembrane helix</keyword>
<comment type="similarity">
    <text evidence="2 10">Belongs to the ATG22 family.</text>
</comment>
<feature type="transmembrane region" description="Helical" evidence="10">
    <location>
        <begin position="474"/>
        <end position="497"/>
    </location>
</feature>
<sequence>MNYGSLPQREPVDQLFSNTISDQQSSDNNQIIQNNIKGWYFYCFSSEPFIVSVVSTYIPLLLEQFARINGVTVVDHSKPCMNSSEHCVVPLFNHRIFVDTSSFPLYTFSLSVLIQTVVVITVSGIVDQWNSIKLKGNILVIFSIVGSFSTYTISRLNNTRIYSLPALYIVANSCFGVINVVGNSMLPVFVTKSIQNDKSVAHAPNKSVLQDKLTNVISGRGASLGYLSALLVQIISMFLINGSRSKQDIQLAIAFVGIWWIMWQSPMFWLFQDMPLTYFRNIGTENIVTSSVDTSLLRTSQLDTNREYVLNKHTNWGIFSYGWISLWESFKHARLLKDVMIFLISWFIISDSTTTINSTAVLFSKTELNMTTLNLITISILTMINAMIGAYIIPQFLSKRFSLPPKRILIFIICWTCVIPFYGILGFLFQNIGLKHKLEMYMLAIWYGLSLGGLAAVSRSVFSLIIPRGKESTFFSLFSITDKGSSILGPFLIGLITDRTHNIRYAFYLLFTLLMFSLPFLEMLNIDRGKIEAEQLSLLNPPISTTDGQISNIP</sequence>
<feature type="transmembrane region" description="Helical" evidence="10">
    <location>
        <begin position="166"/>
        <end position="190"/>
    </location>
</feature>
<accession>A0AAN7WJV7</accession>
<dbReference type="EMBL" id="JAWIZZ010000047">
    <property type="protein sequence ID" value="KAK5779634.1"/>
    <property type="molecule type" value="Genomic_DNA"/>
</dbReference>
<dbReference type="AlphaFoldDB" id="A0AAN7WJV7"/>
<feature type="transmembrane region" description="Helical" evidence="10">
    <location>
        <begin position="39"/>
        <end position="62"/>
    </location>
</feature>
<organism evidence="11 12">
    <name type="scientific">Arxiozyma heterogenica</name>
    <dbReference type="NCBI Taxonomy" id="278026"/>
    <lineage>
        <taxon>Eukaryota</taxon>
        <taxon>Fungi</taxon>
        <taxon>Dikarya</taxon>
        <taxon>Ascomycota</taxon>
        <taxon>Saccharomycotina</taxon>
        <taxon>Saccharomycetes</taxon>
        <taxon>Saccharomycetales</taxon>
        <taxon>Saccharomycetaceae</taxon>
        <taxon>Arxiozyma</taxon>
    </lineage>
</organism>
<dbReference type="InterPro" id="IPR024671">
    <property type="entry name" value="Atg22-like"/>
</dbReference>
<feature type="transmembrane region" description="Helical" evidence="10">
    <location>
        <begin position="409"/>
        <end position="429"/>
    </location>
</feature>
<evidence type="ECO:0000256" key="10">
    <source>
        <dbReference type="RuleBase" id="RU363073"/>
    </source>
</evidence>
<evidence type="ECO:0000256" key="9">
    <source>
        <dbReference type="ARBA" id="ARBA00023136"/>
    </source>
</evidence>
<dbReference type="InterPro" id="IPR036259">
    <property type="entry name" value="MFS_trans_sf"/>
</dbReference>
<feature type="transmembrane region" description="Helical" evidence="10">
    <location>
        <begin position="339"/>
        <end position="363"/>
    </location>
</feature>
<dbReference type="GO" id="GO:0005774">
    <property type="term" value="C:vacuolar membrane"/>
    <property type="evidence" value="ECO:0007669"/>
    <property type="project" value="UniProtKB-SubCell"/>
</dbReference>
<evidence type="ECO:0000256" key="4">
    <source>
        <dbReference type="ARBA" id="ARBA00022554"/>
    </source>
</evidence>
<dbReference type="Pfam" id="PF11700">
    <property type="entry name" value="ATG22"/>
    <property type="match status" value="1"/>
</dbReference>
<feature type="transmembrane region" description="Helical" evidence="10">
    <location>
        <begin position="138"/>
        <end position="154"/>
    </location>
</feature>
<evidence type="ECO:0000313" key="11">
    <source>
        <dbReference type="EMBL" id="KAK5779634.1"/>
    </source>
</evidence>
<proteinExistence type="inferred from homology"/>
<evidence type="ECO:0000256" key="2">
    <source>
        <dbReference type="ARBA" id="ARBA00006978"/>
    </source>
</evidence>
<evidence type="ECO:0000256" key="1">
    <source>
        <dbReference type="ARBA" id="ARBA00004128"/>
    </source>
</evidence>
<reference evidence="12" key="1">
    <citation type="submission" date="2023-07" db="EMBL/GenBank/DDBJ databases">
        <title>A draft genome of Kazachstania heterogenica Y-27499.</title>
        <authorList>
            <person name="Donic C."/>
            <person name="Kralova J.S."/>
            <person name="Fidel L."/>
            <person name="Ben-Dor S."/>
            <person name="Jung S."/>
        </authorList>
    </citation>
    <scope>NUCLEOTIDE SEQUENCE [LARGE SCALE GENOMIC DNA]</scope>
    <source>
        <strain evidence="12">Y27499</strain>
    </source>
</reference>
<feature type="transmembrane region" description="Helical" evidence="10">
    <location>
        <begin position="503"/>
        <end position="521"/>
    </location>
</feature>